<dbReference type="EMBL" id="MU865342">
    <property type="protein sequence ID" value="KAK4226786.1"/>
    <property type="molecule type" value="Genomic_DNA"/>
</dbReference>
<accession>A0AAN7GTR2</accession>
<organism evidence="1 2">
    <name type="scientific">Podospora fimiseda</name>
    <dbReference type="NCBI Taxonomy" id="252190"/>
    <lineage>
        <taxon>Eukaryota</taxon>
        <taxon>Fungi</taxon>
        <taxon>Dikarya</taxon>
        <taxon>Ascomycota</taxon>
        <taxon>Pezizomycotina</taxon>
        <taxon>Sordariomycetes</taxon>
        <taxon>Sordariomycetidae</taxon>
        <taxon>Sordariales</taxon>
        <taxon>Podosporaceae</taxon>
        <taxon>Podospora</taxon>
    </lineage>
</organism>
<reference evidence="1" key="1">
    <citation type="journal article" date="2023" name="Mol. Phylogenet. Evol.">
        <title>Genome-scale phylogeny and comparative genomics of the fungal order Sordariales.</title>
        <authorList>
            <person name="Hensen N."/>
            <person name="Bonometti L."/>
            <person name="Westerberg I."/>
            <person name="Brannstrom I.O."/>
            <person name="Guillou S."/>
            <person name="Cros-Aarteil S."/>
            <person name="Calhoun S."/>
            <person name="Haridas S."/>
            <person name="Kuo A."/>
            <person name="Mondo S."/>
            <person name="Pangilinan J."/>
            <person name="Riley R."/>
            <person name="LaButti K."/>
            <person name="Andreopoulos B."/>
            <person name="Lipzen A."/>
            <person name="Chen C."/>
            <person name="Yan M."/>
            <person name="Daum C."/>
            <person name="Ng V."/>
            <person name="Clum A."/>
            <person name="Steindorff A."/>
            <person name="Ohm R.A."/>
            <person name="Martin F."/>
            <person name="Silar P."/>
            <person name="Natvig D.O."/>
            <person name="Lalanne C."/>
            <person name="Gautier V."/>
            <person name="Ament-Velasquez S.L."/>
            <person name="Kruys A."/>
            <person name="Hutchinson M.I."/>
            <person name="Powell A.J."/>
            <person name="Barry K."/>
            <person name="Miller A.N."/>
            <person name="Grigoriev I.V."/>
            <person name="Debuchy R."/>
            <person name="Gladieux P."/>
            <person name="Hiltunen Thoren M."/>
            <person name="Johannesson H."/>
        </authorList>
    </citation>
    <scope>NUCLEOTIDE SEQUENCE</scope>
    <source>
        <strain evidence="1">CBS 990.96</strain>
    </source>
</reference>
<protein>
    <submittedName>
        <fullName evidence="1">Uncharacterized protein</fullName>
    </submittedName>
</protein>
<keyword evidence="2" id="KW-1185">Reference proteome</keyword>
<evidence type="ECO:0000313" key="1">
    <source>
        <dbReference type="EMBL" id="KAK4226786.1"/>
    </source>
</evidence>
<dbReference type="AlphaFoldDB" id="A0AAN7GTR2"/>
<reference evidence="1" key="2">
    <citation type="submission" date="2023-05" db="EMBL/GenBank/DDBJ databases">
        <authorList>
            <consortium name="Lawrence Berkeley National Laboratory"/>
            <person name="Steindorff A."/>
            <person name="Hensen N."/>
            <person name="Bonometti L."/>
            <person name="Westerberg I."/>
            <person name="Brannstrom I.O."/>
            <person name="Guillou S."/>
            <person name="Cros-Aarteil S."/>
            <person name="Calhoun S."/>
            <person name="Haridas S."/>
            <person name="Kuo A."/>
            <person name="Mondo S."/>
            <person name="Pangilinan J."/>
            <person name="Riley R."/>
            <person name="Labutti K."/>
            <person name="Andreopoulos B."/>
            <person name="Lipzen A."/>
            <person name="Chen C."/>
            <person name="Yanf M."/>
            <person name="Daum C."/>
            <person name="Ng V."/>
            <person name="Clum A."/>
            <person name="Ohm R."/>
            <person name="Martin F."/>
            <person name="Silar P."/>
            <person name="Natvig D."/>
            <person name="Lalanne C."/>
            <person name="Gautier V."/>
            <person name="Ament-Velasquez S.L."/>
            <person name="Kruys A."/>
            <person name="Hutchinson M.I."/>
            <person name="Powell A.J."/>
            <person name="Barry K."/>
            <person name="Miller A.N."/>
            <person name="Grigoriev I.V."/>
            <person name="Debuchy R."/>
            <person name="Gladieux P."/>
            <person name="Thoren M.H."/>
            <person name="Johannesson H."/>
        </authorList>
    </citation>
    <scope>NUCLEOTIDE SEQUENCE</scope>
    <source>
        <strain evidence="1">CBS 990.96</strain>
    </source>
</reference>
<dbReference type="Proteomes" id="UP001301958">
    <property type="component" value="Unassembled WGS sequence"/>
</dbReference>
<gene>
    <name evidence="1" type="ORF">QBC38DRAFT_217278</name>
</gene>
<comment type="caution">
    <text evidence="1">The sequence shown here is derived from an EMBL/GenBank/DDBJ whole genome shotgun (WGS) entry which is preliminary data.</text>
</comment>
<proteinExistence type="predicted"/>
<evidence type="ECO:0000313" key="2">
    <source>
        <dbReference type="Proteomes" id="UP001301958"/>
    </source>
</evidence>
<name>A0AAN7GTR2_9PEZI</name>
<sequence length="247" mass="27740">MSTFFFFLLNRPVGSDHHMFKLARPRRFTETLLRDMFEGSLPLLLLLNNERGTLFGSSFWLRVAQGSLQTPNVGHRLCLHVRIRSLMSSKSGLADTLPSVKLGLTQQKNRAAFFPLPSLHSLSLSATGEAFHGVDFVTMTRRPVCLMLCSQKGEKKEKKKLTSCSKSQPQTGMMAKGNGGSVTCFWLCFEEGCDNIIVRIDTTTTYVAGIFWLNVPGGKSKVREQGEKNHGQKNKDNDWRICPCFFL</sequence>